<evidence type="ECO:0000256" key="1">
    <source>
        <dbReference type="SAM" id="MobiDB-lite"/>
    </source>
</evidence>
<dbReference type="STRING" id="1703345.A3860_09025"/>
<dbReference type="RefSeq" id="WP_081155664.1">
    <property type="nucleotide sequence ID" value="NZ_LVYD01000113.1"/>
</dbReference>
<feature type="region of interest" description="Disordered" evidence="1">
    <location>
        <begin position="157"/>
        <end position="181"/>
    </location>
</feature>
<keyword evidence="3" id="KW-1185">Reference proteome</keyword>
<accession>A0A1V9FHA2</accession>
<dbReference type="OrthoDB" id="287565at2"/>
<evidence type="ECO:0000313" key="2">
    <source>
        <dbReference type="EMBL" id="OQP57759.1"/>
    </source>
</evidence>
<dbReference type="Gene3D" id="3.30.530.20">
    <property type="match status" value="1"/>
</dbReference>
<proteinExistence type="predicted"/>
<dbReference type="InterPro" id="IPR023393">
    <property type="entry name" value="START-like_dom_sf"/>
</dbReference>
<comment type="caution">
    <text evidence="2">The sequence shown here is derived from an EMBL/GenBank/DDBJ whole genome shotgun (WGS) entry which is preliminary data.</text>
</comment>
<dbReference type="EMBL" id="LVYD01000113">
    <property type="protein sequence ID" value="OQP57759.1"/>
    <property type="molecule type" value="Genomic_DNA"/>
</dbReference>
<dbReference type="Proteomes" id="UP000192796">
    <property type="component" value="Unassembled WGS sequence"/>
</dbReference>
<dbReference type="AlphaFoldDB" id="A0A1V9FHA2"/>
<reference evidence="2 3" key="1">
    <citation type="submission" date="2016-03" db="EMBL/GenBank/DDBJ databases">
        <title>Niastella vici sp. nov., isolated from farmland soil.</title>
        <authorList>
            <person name="Chen L."/>
            <person name="Wang D."/>
            <person name="Yang S."/>
            <person name="Wang G."/>
        </authorList>
    </citation>
    <scope>NUCLEOTIDE SEQUENCE [LARGE SCALE GENOMIC DNA]</scope>
    <source>
        <strain evidence="2 3">DJ57</strain>
    </source>
</reference>
<evidence type="ECO:0000313" key="3">
    <source>
        <dbReference type="Proteomes" id="UP000192796"/>
    </source>
</evidence>
<gene>
    <name evidence="2" type="ORF">A3860_09025</name>
</gene>
<dbReference type="SUPFAM" id="SSF55961">
    <property type="entry name" value="Bet v1-like"/>
    <property type="match status" value="1"/>
</dbReference>
<protein>
    <submittedName>
        <fullName evidence="2">ATPase</fullName>
    </submittedName>
</protein>
<sequence>MTTSDFTTTILVNRTPHEAFNAINNVRGWWSEEIEGNTNTLNDVFNYHFEDIHRCQIKLIEVIPDKKVVWLVMDNYFKPGIFDETSKNKGSKQPFPHDKSEWTGTTISFEIAEKDNKTQVRFTHIGLVPDYECFEVCQNAWTHYIQQSLMGLITTGKGQPNGSGKPMTEDEEKFHGATGKA</sequence>
<organism evidence="2 3">
    <name type="scientific">Niastella vici</name>
    <dbReference type="NCBI Taxonomy" id="1703345"/>
    <lineage>
        <taxon>Bacteria</taxon>
        <taxon>Pseudomonadati</taxon>
        <taxon>Bacteroidota</taxon>
        <taxon>Chitinophagia</taxon>
        <taxon>Chitinophagales</taxon>
        <taxon>Chitinophagaceae</taxon>
        <taxon>Niastella</taxon>
    </lineage>
</organism>
<name>A0A1V9FHA2_9BACT</name>